<evidence type="ECO:0000256" key="8">
    <source>
        <dbReference type="ARBA" id="ARBA00038436"/>
    </source>
</evidence>
<keyword evidence="7 9" id="KW-0472">Membrane</keyword>
<feature type="transmembrane region" description="Helical" evidence="9">
    <location>
        <begin position="127"/>
        <end position="146"/>
    </location>
</feature>
<evidence type="ECO:0000256" key="7">
    <source>
        <dbReference type="ARBA" id="ARBA00023136"/>
    </source>
</evidence>
<dbReference type="EMBL" id="BAAFZP010000002">
    <property type="protein sequence ID" value="GAB1583585.1"/>
    <property type="molecule type" value="Genomic_DNA"/>
</dbReference>
<evidence type="ECO:0000256" key="4">
    <source>
        <dbReference type="ARBA" id="ARBA00022519"/>
    </source>
</evidence>
<evidence type="ECO:0000313" key="12">
    <source>
        <dbReference type="Proteomes" id="UP001628091"/>
    </source>
</evidence>
<keyword evidence="2 9" id="KW-0813">Transport</keyword>
<comment type="subcellular location">
    <subcellularLocation>
        <location evidence="1 9">Cell inner membrane</location>
        <topology evidence="1 9">Multi-pass membrane protein</topology>
    </subcellularLocation>
</comment>
<gene>
    <name evidence="11" type="ORF">PPNSA23_35280</name>
</gene>
<comment type="similarity">
    <text evidence="8 9">Belongs to the TRAP transporter small permease family.</text>
</comment>
<evidence type="ECO:0000256" key="1">
    <source>
        <dbReference type="ARBA" id="ARBA00004429"/>
    </source>
</evidence>
<feature type="domain" description="Tripartite ATP-independent periplasmic transporters DctQ component" evidence="10">
    <location>
        <begin position="23"/>
        <end position="153"/>
    </location>
</feature>
<evidence type="ECO:0000259" key="10">
    <source>
        <dbReference type="Pfam" id="PF04290"/>
    </source>
</evidence>
<evidence type="ECO:0000256" key="5">
    <source>
        <dbReference type="ARBA" id="ARBA00022692"/>
    </source>
</evidence>
<keyword evidence="12" id="KW-1185">Reference proteome</keyword>
<dbReference type="PANTHER" id="PTHR35011:SF2">
    <property type="entry name" value="2,3-DIKETO-L-GULONATE TRAP TRANSPORTER SMALL PERMEASE PROTEIN YIAM"/>
    <property type="match status" value="1"/>
</dbReference>
<name>A0ABQ0H3V1_9HYPH</name>
<comment type="subunit">
    <text evidence="9">The complex comprises the extracytoplasmic solute receptor protein and the two transmembrane proteins.</text>
</comment>
<evidence type="ECO:0000256" key="9">
    <source>
        <dbReference type="RuleBase" id="RU369079"/>
    </source>
</evidence>
<dbReference type="PANTHER" id="PTHR35011">
    <property type="entry name" value="2,3-DIKETO-L-GULONATE TRAP TRANSPORTER SMALL PERMEASE PROTEIN YIAM"/>
    <property type="match status" value="1"/>
</dbReference>
<dbReference type="Pfam" id="PF04290">
    <property type="entry name" value="DctQ"/>
    <property type="match status" value="1"/>
</dbReference>
<keyword evidence="4 9" id="KW-0997">Cell inner membrane</keyword>
<evidence type="ECO:0000256" key="2">
    <source>
        <dbReference type="ARBA" id="ARBA00022448"/>
    </source>
</evidence>
<protein>
    <recommendedName>
        <fullName evidence="9">TRAP transporter small permease protein</fullName>
    </recommendedName>
</protein>
<accession>A0ABQ0H3V1</accession>
<dbReference type="InterPro" id="IPR055348">
    <property type="entry name" value="DctQ"/>
</dbReference>
<organism evidence="11 12">
    <name type="scientific">Phyllobacterium phragmitis</name>
    <dbReference type="NCBI Taxonomy" id="2670329"/>
    <lineage>
        <taxon>Bacteria</taxon>
        <taxon>Pseudomonadati</taxon>
        <taxon>Pseudomonadota</taxon>
        <taxon>Alphaproteobacteria</taxon>
        <taxon>Hyphomicrobiales</taxon>
        <taxon>Phyllobacteriaceae</taxon>
        <taxon>Phyllobacterium</taxon>
    </lineage>
</organism>
<dbReference type="Proteomes" id="UP001628091">
    <property type="component" value="Unassembled WGS sequence"/>
</dbReference>
<keyword evidence="3" id="KW-1003">Cell membrane</keyword>
<evidence type="ECO:0000256" key="6">
    <source>
        <dbReference type="ARBA" id="ARBA00022989"/>
    </source>
</evidence>
<comment type="function">
    <text evidence="9">Part of the tripartite ATP-independent periplasmic (TRAP) transport system.</text>
</comment>
<feature type="transmembrane region" description="Helical" evidence="9">
    <location>
        <begin position="7"/>
        <end position="32"/>
    </location>
</feature>
<comment type="caution">
    <text evidence="11">The sequence shown here is derived from an EMBL/GenBank/DDBJ whole genome shotgun (WGS) entry which is preliminary data.</text>
</comment>
<reference evidence="11 12" key="1">
    <citation type="submission" date="2024-10" db="EMBL/GenBank/DDBJ databases">
        <title>Isolation, draft genome sequencing and identification of Phyllobacterium sp. NSA23, isolated from leaf soil.</title>
        <authorList>
            <person name="Akita H."/>
        </authorList>
    </citation>
    <scope>NUCLEOTIDE SEQUENCE [LARGE SCALE GENOMIC DNA]</scope>
    <source>
        <strain evidence="11 12">NSA23</strain>
    </source>
</reference>
<dbReference type="InterPro" id="IPR007387">
    <property type="entry name" value="TRAP_DctQ"/>
</dbReference>
<dbReference type="RefSeq" id="WP_407866175.1">
    <property type="nucleotide sequence ID" value="NZ_BAAFZP010000002.1"/>
</dbReference>
<feature type="transmembrane region" description="Helical" evidence="9">
    <location>
        <begin position="47"/>
        <end position="64"/>
    </location>
</feature>
<sequence>MHRFRAILDWVTSAVCCALLSAMIVIVCWQVFSRYALNDPSTFSEELLRFGVIWLSLFGAAFATGKGTHMAVDLFKDMTIGRGRWLFEFLVPVSFCVFAAAVLIVGGSRAVAIASHQYSAVLRLPMGLVYAALPLSGVLICLYSLVNIADLFRGRSHEATSVEKAVMAGD</sequence>
<keyword evidence="6 9" id="KW-1133">Transmembrane helix</keyword>
<keyword evidence="5 9" id="KW-0812">Transmembrane</keyword>
<evidence type="ECO:0000256" key="3">
    <source>
        <dbReference type="ARBA" id="ARBA00022475"/>
    </source>
</evidence>
<proteinExistence type="inferred from homology"/>
<feature type="transmembrane region" description="Helical" evidence="9">
    <location>
        <begin position="85"/>
        <end position="107"/>
    </location>
</feature>
<evidence type="ECO:0000313" key="11">
    <source>
        <dbReference type="EMBL" id="GAB1583585.1"/>
    </source>
</evidence>